<feature type="transmembrane region" description="Helical" evidence="1">
    <location>
        <begin position="21"/>
        <end position="39"/>
    </location>
</feature>
<protein>
    <submittedName>
        <fullName evidence="3">Vancomycin resistance protein VanJ</fullName>
    </submittedName>
</protein>
<keyword evidence="1" id="KW-0812">Transmembrane</keyword>
<organism evidence="3 4">
    <name type="scientific">Promicromonospora thailandica</name>
    <dbReference type="NCBI Taxonomy" id="765201"/>
    <lineage>
        <taxon>Bacteria</taxon>
        <taxon>Bacillati</taxon>
        <taxon>Actinomycetota</taxon>
        <taxon>Actinomycetes</taxon>
        <taxon>Micrococcales</taxon>
        <taxon>Promicromonosporaceae</taxon>
        <taxon>Promicromonospora</taxon>
    </lineage>
</organism>
<dbReference type="Proteomes" id="UP001139493">
    <property type="component" value="Unassembled WGS sequence"/>
</dbReference>
<feature type="transmembrane region" description="Helical" evidence="1">
    <location>
        <begin position="77"/>
        <end position="95"/>
    </location>
</feature>
<evidence type="ECO:0000256" key="1">
    <source>
        <dbReference type="SAM" id="Phobius"/>
    </source>
</evidence>
<keyword evidence="1" id="KW-0472">Membrane</keyword>
<feature type="domain" description="Endonuclease/exonuclease/phosphatase" evidence="2">
    <location>
        <begin position="116"/>
        <end position="313"/>
    </location>
</feature>
<dbReference type="Pfam" id="PF03372">
    <property type="entry name" value="Exo_endo_phos"/>
    <property type="match status" value="1"/>
</dbReference>
<keyword evidence="4" id="KW-1185">Reference proteome</keyword>
<keyword evidence="1" id="KW-1133">Transmembrane helix</keyword>
<dbReference type="EMBL" id="JAMTCS010000004">
    <property type="protein sequence ID" value="MCP2264329.1"/>
    <property type="molecule type" value="Genomic_DNA"/>
</dbReference>
<dbReference type="SUPFAM" id="SSF56219">
    <property type="entry name" value="DNase I-like"/>
    <property type="match status" value="1"/>
</dbReference>
<evidence type="ECO:0000259" key="2">
    <source>
        <dbReference type="Pfam" id="PF03372"/>
    </source>
</evidence>
<dbReference type="InterPro" id="IPR036691">
    <property type="entry name" value="Endo/exonu/phosph_ase_sf"/>
</dbReference>
<dbReference type="RefSeq" id="WP_253834588.1">
    <property type="nucleotide sequence ID" value="NZ_JAMTCS010000004.1"/>
</dbReference>
<evidence type="ECO:0000313" key="3">
    <source>
        <dbReference type="EMBL" id="MCP2264329.1"/>
    </source>
</evidence>
<reference evidence="3" key="1">
    <citation type="submission" date="2022-06" db="EMBL/GenBank/DDBJ databases">
        <title>Genomic Encyclopedia of Archaeal and Bacterial Type Strains, Phase II (KMG-II): from individual species to whole genera.</title>
        <authorList>
            <person name="Goeker M."/>
        </authorList>
    </citation>
    <scope>NUCLEOTIDE SEQUENCE</scope>
    <source>
        <strain evidence="3">DSM 26652</strain>
    </source>
</reference>
<proteinExistence type="predicted"/>
<dbReference type="AlphaFoldDB" id="A0A9X2G010"/>
<sequence length="327" mass="35253">MTVDARHAIHSSRPGKTAWQRGRLLALGSVLVAVLLVAHEYVPNRWGNLGSLVQTFLPWLGLAVPLGILAALLRRSALAVLAVLLPLAAWIWVFLPQLRPADPAPGDLTVVQHNASDTNTDVAGTADVLLAAHPDVVTLTEVTQETAGRYTEAFAEQLPHHETQGTVGVWSRYPLRDASDVDLRPVGVEATWDRCLRVVLERDDARIALFVAHLPSVRFGSGGFETELRDGSALRLADVVAGEQNRDVLVAGDLNAVLADDAIAPLTHQVTAPVRGFELTYPAQFPVVQIDHVLARGLTVTDVRALPRTGSDHLPVVARIATRPAPR</sequence>
<dbReference type="InterPro" id="IPR005135">
    <property type="entry name" value="Endo/exonuclease/phosphatase"/>
</dbReference>
<accession>A0A9X2G010</accession>
<gene>
    <name evidence="3" type="ORF">APR03_001665</name>
</gene>
<feature type="transmembrane region" description="Helical" evidence="1">
    <location>
        <begin position="51"/>
        <end position="70"/>
    </location>
</feature>
<dbReference type="Gene3D" id="3.60.10.10">
    <property type="entry name" value="Endonuclease/exonuclease/phosphatase"/>
    <property type="match status" value="1"/>
</dbReference>
<evidence type="ECO:0000313" key="4">
    <source>
        <dbReference type="Proteomes" id="UP001139493"/>
    </source>
</evidence>
<comment type="caution">
    <text evidence="3">The sequence shown here is derived from an EMBL/GenBank/DDBJ whole genome shotgun (WGS) entry which is preliminary data.</text>
</comment>
<name>A0A9X2G010_9MICO</name>
<dbReference type="GO" id="GO:0003824">
    <property type="term" value="F:catalytic activity"/>
    <property type="evidence" value="ECO:0007669"/>
    <property type="project" value="InterPro"/>
</dbReference>